<accession>A0ACA9QY47</accession>
<gene>
    <name evidence="1" type="ORF">DHETER_LOCUS15731</name>
</gene>
<sequence>LDKMIHQQLQLRSYYNKVDDGTNQKLSPQLISYYRKNMESPLLKVVEQWLREDFQELRLLQAEERKKAEQEQDRVLLGEEVPRTKWDDLSENVNAY</sequence>
<evidence type="ECO:0000313" key="2">
    <source>
        <dbReference type="Proteomes" id="UP000789702"/>
    </source>
</evidence>
<organism evidence="1 2">
    <name type="scientific">Dentiscutata heterogama</name>
    <dbReference type="NCBI Taxonomy" id="1316150"/>
    <lineage>
        <taxon>Eukaryota</taxon>
        <taxon>Fungi</taxon>
        <taxon>Fungi incertae sedis</taxon>
        <taxon>Mucoromycota</taxon>
        <taxon>Glomeromycotina</taxon>
        <taxon>Glomeromycetes</taxon>
        <taxon>Diversisporales</taxon>
        <taxon>Gigasporaceae</taxon>
        <taxon>Dentiscutata</taxon>
    </lineage>
</organism>
<protein>
    <submittedName>
        <fullName evidence="1">17326_t:CDS:1</fullName>
    </submittedName>
</protein>
<feature type="non-terminal residue" evidence="1">
    <location>
        <position position="1"/>
    </location>
</feature>
<keyword evidence="2" id="KW-1185">Reference proteome</keyword>
<proteinExistence type="predicted"/>
<name>A0ACA9QY47_9GLOM</name>
<evidence type="ECO:0000313" key="1">
    <source>
        <dbReference type="EMBL" id="CAG8769101.1"/>
    </source>
</evidence>
<dbReference type="Proteomes" id="UP000789702">
    <property type="component" value="Unassembled WGS sequence"/>
</dbReference>
<comment type="caution">
    <text evidence="1">The sequence shown here is derived from an EMBL/GenBank/DDBJ whole genome shotgun (WGS) entry which is preliminary data.</text>
</comment>
<reference evidence="1" key="1">
    <citation type="submission" date="2021-06" db="EMBL/GenBank/DDBJ databases">
        <authorList>
            <person name="Kallberg Y."/>
            <person name="Tangrot J."/>
            <person name="Rosling A."/>
        </authorList>
    </citation>
    <scope>NUCLEOTIDE SEQUENCE</scope>
    <source>
        <strain evidence="1">IL203A</strain>
    </source>
</reference>
<feature type="non-terminal residue" evidence="1">
    <location>
        <position position="96"/>
    </location>
</feature>
<dbReference type="EMBL" id="CAJVPU010055705">
    <property type="protein sequence ID" value="CAG8769101.1"/>
    <property type="molecule type" value="Genomic_DNA"/>
</dbReference>